<feature type="transmembrane region" description="Helical" evidence="9">
    <location>
        <begin position="278"/>
        <end position="309"/>
    </location>
</feature>
<accession>A0AAP2E138</accession>
<sequence length="599" mass="67305">MKLKFNNNFLGYFSFYYSVLGNRLILNLVLSVFISFLDGIGLAMFMPLLQAVGDGQRMSASQEETMGGLHYLTDAITGLGFNITVDTVLAVLVIVFVIKGGLKFVQLKYQVHIRHTFMRTVRYRLVDDLQHLSYRGFLSLDAGRVHNTLTSEVQRLYQGMNNYFNAAQSVVMLGTYVLLAFMANYQFAFLVAIGAGLSNFLYRKIYNSTKRISLEISRKGNNFNSFLVQAVFNFKYLKSTNYFAVFAQKLKDVIRESELLSRKTGTYSSITNSIKEPIIIVIVVLVIQAQLKLMGANLSTILLSLLLFYRSLTYLMVIQNHWQYFIQNTGSMNSVATLLTEMESMQEVQMPTAAPTIQQGISIRDVSFSYGANAVLQHIDLQIPRNHTIALVGESGSGKTTLANMIAGLIKPDTGEIQLDGTSLQQYNLDSFRSKIGYISQEPVIFNDNIYNNVTFWAEPTEANVSRFWQIIELASLTAFLTSLPEKEKTNLGDNGILISGGQKQRISIARELYKAAEVLLLDEATSALDSETEKIIQSNIEMLHGRYTIVIIAHRLSTIKNADAIYLLEKGKVAASGSFSEMLERSARFKRMVELQEF</sequence>
<dbReference type="SUPFAM" id="SSF90123">
    <property type="entry name" value="ABC transporter transmembrane region"/>
    <property type="match status" value="1"/>
</dbReference>
<evidence type="ECO:0000256" key="5">
    <source>
        <dbReference type="ARBA" id="ARBA00022741"/>
    </source>
</evidence>
<keyword evidence="4 9" id="KW-0812">Transmembrane</keyword>
<dbReference type="InterPro" id="IPR039421">
    <property type="entry name" value="Type_1_exporter"/>
</dbReference>
<dbReference type="AlphaFoldDB" id="A0AAP2E138"/>
<dbReference type="PANTHER" id="PTHR24221:SF654">
    <property type="entry name" value="ATP-BINDING CASSETTE SUB-FAMILY B MEMBER 6"/>
    <property type="match status" value="1"/>
</dbReference>
<dbReference type="PROSITE" id="PS50893">
    <property type="entry name" value="ABC_TRANSPORTER_2"/>
    <property type="match status" value="1"/>
</dbReference>
<comment type="caution">
    <text evidence="12">The sequence shown here is derived from an EMBL/GenBank/DDBJ whole genome shotgun (WGS) entry which is preliminary data.</text>
</comment>
<feature type="transmembrane region" description="Helical" evidence="9">
    <location>
        <begin position="24"/>
        <end position="49"/>
    </location>
</feature>
<dbReference type="GO" id="GO:0005886">
    <property type="term" value="C:plasma membrane"/>
    <property type="evidence" value="ECO:0007669"/>
    <property type="project" value="UniProtKB-SubCell"/>
</dbReference>
<organism evidence="12 13">
    <name type="scientific">Dawidia cretensis</name>
    <dbReference type="NCBI Taxonomy" id="2782350"/>
    <lineage>
        <taxon>Bacteria</taxon>
        <taxon>Pseudomonadati</taxon>
        <taxon>Bacteroidota</taxon>
        <taxon>Cytophagia</taxon>
        <taxon>Cytophagales</taxon>
        <taxon>Chryseotaleaceae</taxon>
        <taxon>Dawidia</taxon>
    </lineage>
</organism>
<dbReference type="EMBL" id="JAHESE010000014">
    <property type="protein sequence ID" value="MBT1709579.1"/>
    <property type="molecule type" value="Genomic_DNA"/>
</dbReference>
<keyword evidence="6 12" id="KW-0067">ATP-binding</keyword>
<dbReference type="FunFam" id="3.40.50.300:FF:000299">
    <property type="entry name" value="ABC transporter ATP-binding protein/permease"/>
    <property type="match status" value="1"/>
</dbReference>
<evidence type="ECO:0000313" key="13">
    <source>
        <dbReference type="Proteomes" id="UP001319080"/>
    </source>
</evidence>
<feature type="domain" description="ABC transmembrane type-1" evidence="11">
    <location>
        <begin position="25"/>
        <end position="327"/>
    </location>
</feature>
<dbReference type="Pfam" id="PF00005">
    <property type="entry name" value="ABC_tran"/>
    <property type="match status" value="1"/>
</dbReference>
<evidence type="ECO:0000313" key="12">
    <source>
        <dbReference type="EMBL" id="MBT1709579.1"/>
    </source>
</evidence>
<dbReference type="SUPFAM" id="SSF52540">
    <property type="entry name" value="P-loop containing nucleoside triphosphate hydrolases"/>
    <property type="match status" value="1"/>
</dbReference>
<keyword evidence="13" id="KW-1185">Reference proteome</keyword>
<evidence type="ECO:0000256" key="9">
    <source>
        <dbReference type="SAM" id="Phobius"/>
    </source>
</evidence>
<reference evidence="12 13" key="1">
    <citation type="submission" date="2021-05" db="EMBL/GenBank/DDBJ databases">
        <title>A Polyphasic approach of four new species of the genus Ohtaekwangia: Ohtaekwangia histidinii sp. nov., Ohtaekwangia cretensis sp. nov., Ohtaekwangia indiensis sp. nov., Ohtaekwangia reichenbachii sp. nov. from diverse environment.</title>
        <authorList>
            <person name="Octaviana S."/>
        </authorList>
    </citation>
    <scope>NUCLEOTIDE SEQUENCE [LARGE SCALE GENOMIC DNA]</scope>
    <source>
        <strain evidence="12 13">PWU5</strain>
    </source>
</reference>
<dbReference type="GO" id="GO:0140359">
    <property type="term" value="F:ABC-type transporter activity"/>
    <property type="evidence" value="ECO:0007669"/>
    <property type="project" value="InterPro"/>
</dbReference>
<feature type="transmembrane region" description="Helical" evidence="9">
    <location>
        <begin position="75"/>
        <end position="98"/>
    </location>
</feature>
<keyword evidence="3" id="KW-1003">Cell membrane</keyword>
<proteinExistence type="predicted"/>
<feature type="transmembrane region" description="Helical" evidence="9">
    <location>
        <begin position="163"/>
        <end position="179"/>
    </location>
</feature>
<keyword evidence="7 9" id="KW-1133">Transmembrane helix</keyword>
<feature type="transmembrane region" description="Helical" evidence="9">
    <location>
        <begin position="185"/>
        <end position="202"/>
    </location>
</feature>
<dbReference type="InterPro" id="IPR003439">
    <property type="entry name" value="ABC_transporter-like_ATP-bd"/>
</dbReference>
<dbReference type="Proteomes" id="UP001319080">
    <property type="component" value="Unassembled WGS sequence"/>
</dbReference>
<evidence type="ECO:0000256" key="2">
    <source>
        <dbReference type="ARBA" id="ARBA00022448"/>
    </source>
</evidence>
<gene>
    <name evidence="12" type="ORF">KK062_15155</name>
</gene>
<dbReference type="PANTHER" id="PTHR24221">
    <property type="entry name" value="ATP-BINDING CASSETTE SUB-FAMILY B"/>
    <property type="match status" value="1"/>
</dbReference>
<dbReference type="InterPro" id="IPR027417">
    <property type="entry name" value="P-loop_NTPase"/>
</dbReference>
<keyword evidence="5" id="KW-0547">Nucleotide-binding</keyword>
<dbReference type="RefSeq" id="WP_254085158.1">
    <property type="nucleotide sequence ID" value="NZ_JAHESE010000014.1"/>
</dbReference>
<feature type="domain" description="ABC transporter" evidence="10">
    <location>
        <begin position="361"/>
        <end position="596"/>
    </location>
</feature>
<evidence type="ECO:0000256" key="8">
    <source>
        <dbReference type="ARBA" id="ARBA00023136"/>
    </source>
</evidence>
<evidence type="ECO:0000256" key="3">
    <source>
        <dbReference type="ARBA" id="ARBA00022475"/>
    </source>
</evidence>
<dbReference type="InterPro" id="IPR017871">
    <property type="entry name" value="ABC_transporter-like_CS"/>
</dbReference>
<dbReference type="PROSITE" id="PS50929">
    <property type="entry name" value="ABC_TM1F"/>
    <property type="match status" value="1"/>
</dbReference>
<evidence type="ECO:0000259" key="10">
    <source>
        <dbReference type="PROSITE" id="PS50893"/>
    </source>
</evidence>
<keyword evidence="2" id="KW-0813">Transport</keyword>
<dbReference type="SMART" id="SM00382">
    <property type="entry name" value="AAA"/>
    <property type="match status" value="1"/>
</dbReference>
<dbReference type="PROSITE" id="PS00211">
    <property type="entry name" value="ABC_TRANSPORTER_1"/>
    <property type="match status" value="1"/>
</dbReference>
<dbReference type="GO" id="GO:0016887">
    <property type="term" value="F:ATP hydrolysis activity"/>
    <property type="evidence" value="ECO:0007669"/>
    <property type="project" value="InterPro"/>
</dbReference>
<protein>
    <submittedName>
        <fullName evidence="12">ABC transporter ATP-binding protein/permease</fullName>
    </submittedName>
</protein>
<evidence type="ECO:0000259" key="11">
    <source>
        <dbReference type="PROSITE" id="PS50929"/>
    </source>
</evidence>
<keyword evidence="8 9" id="KW-0472">Membrane</keyword>
<dbReference type="GO" id="GO:0034040">
    <property type="term" value="F:ATPase-coupled lipid transmembrane transporter activity"/>
    <property type="evidence" value="ECO:0007669"/>
    <property type="project" value="TreeGrafter"/>
</dbReference>
<evidence type="ECO:0000256" key="6">
    <source>
        <dbReference type="ARBA" id="ARBA00022840"/>
    </source>
</evidence>
<comment type="subcellular location">
    <subcellularLocation>
        <location evidence="1">Cell membrane</location>
        <topology evidence="1">Multi-pass membrane protein</topology>
    </subcellularLocation>
</comment>
<dbReference type="InterPro" id="IPR011527">
    <property type="entry name" value="ABC1_TM_dom"/>
</dbReference>
<dbReference type="Gene3D" id="3.40.50.300">
    <property type="entry name" value="P-loop containing nucleotide triphosphate hydrolases"/>
    <property type="match status" value="1"/>
</dbReference>
<evidence type="ECO:0000256" key="1">
    <source>
        <dbReference type="ARBA" id="ARBA00004651"/>
    </source>
</evidence>
<evidence type="ECO:0000256" key="4">
    <source>
        <dbReference type="ARBA" id="ARBA00022692"/>
    </source>
</evidence>
<dbReference type="InterPro" id="IPR036640">
    <property type="entry name" value="ABC1_TM_sf"/>
</dbReference>
<dbReference type="InterPro" id="IPR003593">
    <property type="entry name" value="AAA+_ATPase"/>
</dbReference>
<evidence type="ECO:0000256" key="7">
    <source>
        <dbReference type="ARBA" id="ARBA00022989"/>
    </source>
</evidence>
<dbReference type="GO" id="GO:0005524">
    <property type="term" value="F:ATP binding"/>
    <property type="evidence" value="ECO:0007669"/>
    <property type="project" value="UniProtKB-KW"/>
</dbReference>
<dbReference type="Gene3D" id="1.20.1560.10">
    <property type="entry name" value="ABC transporter type 1, transmembrane domain"/>
    <property type="match status" value="1"/>
</dbReference>
<name>A0AAP2E138_9BACT</name>